<reference evidence="2" key="1">
    <citation type="submission" date="2015-01" db="EMBL/GenBank/DDBJ databases">
        <authorList>
            <person name="Aksoy S."/>
            <person name="Warren W."/>
            <person name="Wilson R.K."/>
        </authorList>
    </citation>
    <scope>NUCLEOTIDE SEQUENCE [LARGE SCALE GENOMIC DNA]</scope>
    <source>
        <strain evidence="2">IAEA</strain>
    </source>
</reference>
<evidence type="ECO:0000313" key="1">
    <source>
        <dbReference type="EnsemblMetazoa" id="GPPI050838-PA"/>
    </source>
</evidence>
<name>A0A1B0C6Y8_9MUSC</name>
<organism evidence="1 2">
    <name type="scientific">Glossina palpalis gambiensis</name>
    <dbReference type="NCBI Taxonomy" id="67801"/>
    <lineage>
        <taxon>Eukaryota</taxon>
        <taxon>Metazoa</taxon>
        <taxon>Ecdysozoa</taxon>
        <taxon>Arthropoda</taxon>
        <taxon>Hexapoda</taxon>
        <taxon>Insecta</taxon>
        <taxon>Pterygota</taxon>
        <taxon>Neoptera</taxon>
        <taxon>Endopterygota</taxon>
        <taxon>Diptera</taxon>
        <taxon>Brachycera</taxon>
        <taxon>Muscomorpha</taxon>
        <taxon>Hippoboscoidea</taxon>
        <taxon>Glossinidae</taxon>
        <taxon>Glossina</taxon>
    </lineage>
</organism>
<sequence length="98" mass="11655">MNNKSALNNENALDLLKKTVKSIQRFVTIKEKIFSRTDKISSTDLYFMTYAAGLINLKRIDRYKQLYHVSMIEQIDDRRIRRIQCTIGVQNMVHIYNR</sequence>
<dbReference type="VEuPathDB" id="VectorBase:GPPI050838"/>
<accession>A0A1B0C6Y8</accession>
<dbReference type="EnsemblMetazoa" id="GPPI050838-RA">
    <property type="protein sequence ID" value="GPPI050838-PA"/>
    <property type="gene ID" value="GPPI050838"/>
</dbReference>
<keyword evidence="2" id="KW-1185">Reference proteome</keyword>
<protein>
    <submittedName>
        <fullName evidence="1">Uncharacterized protein</fullName>
    </submittedName>
</protein>
<reference evidence="1" key="2">
    <citation type="submission" date="2020-05" db="UniProtKB">
        <authorList>
            <consortium name="EnsemblMetazoa"/>
        </authorList>
    </citation>
    <scope>IDENTIFICATION</scope>
    <source>
        <strain evidence="1">IAEA</strain>
    </source>
</reference>
<dbReference type="EMBL" id="JXJN01027228">
    <property type="status" value="NOT_ANNOTATED_CDS"/>
    <property type="molecule type" value="Genomic_DNA"/>
</dbReference>
<proteinExistence type="predicted"/>
<evidence type="ECO:0000313" key="2">
    <source>
        <dbReference type="Proteomes" id="UP000092460"/>
    </source>
</evidence>
<dbReference type="Proteomes" id="UP000092460">
    <property type="component" value="Unassembled WGS sequence"/>
</dbReference>
<dbReference type="AlphaFoldDB" id="A0A1B0C6Y8"/>